<reference evidence="7 8" key="1">
    <citation type="submission" date="2022-01" db="EMBL/GenBank/DDBJ databases">
        <title>Novel bile acid biosynthetic pathways are enriched in the microbiome of centenarians.</title>
        <authorList>
            <person name="Sato Y."/>
            <person name="Atarashi K."/>
            <person name="Plichta R.D."/>
            <person name="Arai Y."/>
            <person name="Sasajima S."/>
            <person name="Kearney M.S."/>
            <person name="Suda W."/>
            <person name="Takeshita K."/>
            <person name="Sasaki T."/>
            <person name="Okamoto S."/>
            <person name="Skelly N.A."/>
            <person name="Okamura Y."/>
            <person name="Vlamakis H."/>
            <person name="Li Y."/>
            <person name="Tanoue T."/>
            <person name="Takei H."/>
            <person name="Nittono H."/>
            <person name="Narushima S."/>
            <person name="Irie J."/>
            <person name="Itoh H."/>
            <person name="Moriya K."/>
            <person name="Sugiura Y."/>
            <person name="Suematsu M."/>
            <person name="Moritoki N."/>
            <person name="Shibata S."/>
            <person name="Littman R.D."/>
            <person name="Fischbach A.M."/>
            <person name="Uwamino Y."/>
            <person name="Inoue T."/>
            <person name="Honda A."/>
            <person name="Hattori M."/>
            <person name="Murai T."/>
            <person name="Xavier J.R."/>
            <person name="Hirose N."/>
            <person name="Honda K."/>
        </authorList>
    </citation>
    <scope>NUCLEOTIDE SEQUENCE [LARGE SCALE GENOMIC DNA]</scope>
    <source>
        <strain evidence="7 8">CE91-St30</strain>
    </source>
</reference>
<evidence type="ECO:0000313" key="8">
    <source>
        <dbReference type="Proteomes" id="UP001320544"/>
    </source>
</evidence>
<organism evidence="7 8">
    <name type="scientific">Raoultibacter timonensis</name>
    <dbReference type="NCBI Taxonomy" id="1907662"/>
    <lineage>
        <taxon>Bacteria</taxon>
        <taxon>Bacillati</taxon>
        <taxon>Actinomycetota</taxon>
        <taxon>Coriobacteriia</taxon>
        <taxon>Eggerthellales</taxon>
        <taxon>Eggerthellaceae</taxon>
        <taxon>Raoultibacter</taxon>
    </lineage>
</organism>
<keyword evidence="8" id="KW-1185">Reference proteome</keyword>
<dbReference type="InterPro" id="IPR011701">
    <property type="entry name" value="MFS"/>
</dbReference>
<feature type="transmembrane region" description="Helical" evidence="5">
    <location>
        <begin position="84"/>
        <end position="103"/>
    </location>
</feature>
<evidence type="ECO:0000256" key="3">
    <source>
        <dbReference type="ARBA" id="ARBA00022989"/>
    </source>
</evidence>
<feature type="transmembrane region" description="Helical" evidence="5">
    <location>
        <begin position="389"/>
        <end position="411"/>
    </location>
</feature>
<evidence type="ECO:0000256" key="5">
    <source>
        <dbReference type="SAM" id="Phobius"/>
    </source>
</evidence>
<feature type="transmembrane region" description="Helical" evidence="5">
    <location>
        <begin position="173"/>
        <end position="192"/>
    </location>
</feature>
<name>A0ABM7WMY5_9ACTN</name>
<keyword evidence="4 5" id="KW-0472">Membrane</keyword>
<feature type="transmembrane region" description="Helical" evidence="5">
    <location>
        <begin position="269"/>
        <end position="294"/>
    </location>
</feature>
<dbReference type="PANTHER" id="PTHR11360:SF290">
    <property type="entry name" value="MONOCARBOXYLATE MFS PERMEASE"/>
    <property type="match status" value="1"/>
</dbReference>
<evidence type="ECO:0000256" key="4">
    <source>
        <dbReference type="ARBA" id="ARBA00023136"/>
    </source>
</evidence>
<evidence type="ECO:0000313" key="7">
    <source>
        <dbReference type="EMBL" id="BDE97764.1"/>
    </source>
</evidence>
<comment type="subcellular location">
    <subcellularLocation>
        <location evidence="1">Cell membrane</location>
        <topology evidence="1">Multi-pass membrane protein</topology>
    </subcellularLocation>
</comment>
<feature type="transmembrane region" description="Helical" evidence="5">
    <location>
        <begin position="141"/>
        <end position="161"/>
    </location>
</feature>
<evidence type="ECO:0000256" key="1">
    <source>
        <dbReference type="ARBA" id="ARBA00004651"/>
    </source>
</evidence>
<keyword evidence="3 5" id="KW-1133">Transmembrane helix</keyword>
<keyword evidence="2 5" id="KW-0812">Transmembrane</keyword>
<dbReference type="PANTHER" id="PTHR11360">
    <property type="entry name" value="MONOCARBOXYLATE TRANSPORTER"/>
    <property type="match status" value="1"/>
</dbReference>
<dbReference type="Gene3D" id="1.20.1250.20">
    <property type="entry name" value="MFS general substrate transporter like domains"/>
    <property type="match status" value="2"/>
</dbReference>
<feature type="transmembrane region" description="Helical" evidence="5">
    <location>
        <begin position="109"/>
        <end position="129"/>
    </location>
</feature>
<feature type="transmembrane region" description="Helical" evidence="5">
    <location>
        <begin position="301"/>
        <end position="320"/>
    </location>
</feature>
<feature type="transmembrane region" description="Helical" evidence="5">
    <location>
        <begin position="54"/>
        <end position="72"/>
    </location>
</feature>
<evidence type="ECO:0000259" key="6">
    <source>
        <dbReference type="PROSITE" id="PS50850"/>
    </source>
</evidence>
<evidence type="ECO:0000256" key="2">
    <source>
        <dbReference type="ARBA" id="ARBA00022692"/>
    </source>
</evidence>
<accession>A0ABM7WMY5</accession>
<feature type="transmembrane region" description="Helical" evidence="5">
    <location>
        <begin position="326"/>
        <end position="349"/>
    </location>
</feature>
<dbReference type="RefSeq" id="WP_244387192.1">
    <property type="nucleotide sequence ID" value="NZ_AP025564.1"/>
</dbReference>
<dbReference type="EMBL" id="AP025564">
    <property type="protein sequence ID" value="BDE97764.1"/>
    <property type="molecule type" value="Genomic_DNA"/>
</dbReference>
<gene>
    <name evidence="7" type="ORF">CE91St30_30970</name>
</gene>
<protein>
    <submittedName>
        <fullName evidence="7">MFS transporter</fullName>
    </submittedName>
</protein>
<feature type="domain" description="Major facilitator superfamily (MFS) profile" evidence="6">
    <location>
        <begin position="18"/>
        <end position="416"/>
    </location>
</feature>
<sequence length="435" mass="45872">MDEVKKSSPFFAKGWFMVLIAFIVGVVTQGFGLYSFSMFKVPMTEMLGADPTQVALGFSIFALVVGFFSLIVGDIVEKIKVRGALILSAFLFSGGFFILGFMTELWMVYAAYVVMGLGSALGGMIILSGIPSNWFVKRRGIAIGITWCATLPGSYITTSIISSATAGGDWQQAAITLGIIAFVVLFLAAFILRWRPQDIGLLPDGVTEAEAAQEAVQAGAAKLVGLDRKSALKTATFWLIALSFALIGIGEQGPLQNFPTFLVGNGVDLGTAGMFMTFLAFAGCCGKIAAGLIVDKVGPRWAYSSINYAAAVALIVIMLWGTNLVVLFVAGFFFGAALSSSAVCFSSATTMYLGPKNFAQIYGLVFLGKPIFDAIGVPLLAAISGSALGWNGAFIIAAIFVVASATCMLFAKKNKQLAAMEEEAAKELAAKSEAE</sequence>
<dbReference type="Pfam" id="PF07690">
    <property type="entry name" value="MFS_1"/>
    <property type="match status" value="1"/>
</dbReference>
<proteinExistence type="predicted"/>
<feature type="transmembrane region" description="Helical" evidence="5">
    <location>
        <begin position="12"/>
        <end position="34"/>
    </location>
</feature>
<feature type="transmembrane region" description="Helical" evidence="5">
    <location>
        <begin position="231"/>
        <end position="249"/>
    </location>
</feature>
<dbReference type="SUPFAM" id="SSF103473">
    <property type="entry name" value="MFS general substrate transporter"/>
    <property type="match status" value="1"/>
</dbReference>
<dbReference type="InterPro" id="IPR020846">
    <property type="entry name" value="MFS_dom"/>
</dbReference>
<dbReference type="PROSITE" id="PS50850">
    <property type="entry name" value="MFS"/>
    <property type="match status" value="1"/>
</dbReference>
<feature type="transmembrane region" description="Helical" evidence="5">
    <location>
        <begin position="361"/>
        <end position="383"/>
    </location>
</feature>
<dbReference type="Proteomes" id="UP001320544">
    <property type="component" value="Chromosome"/>
</dbReference>
<dbReference type="InterPro" id="IPR036259">
    <property type="entry name" value="MFS_trans_sf"/>
</dbReference>
<dbReference type="InterPro" id="IPR050327">
    <property type="entry name" value="Proton-linked_MCT"/>
</dbReference>